<evidence type="ECO:0000256" key="1">
    <source>
        <dbReference type="SAM" id="MobiDB-lite"/>
    </source>
</evidence>
<feature type="region of interest" description="Disordered" evidence="1">
    <location>
        <begin position="49"/>
        <end position="92"/>
    </location>
</feature>
<dbReference type="InterPro" id="IPR007914">
    <property type="entry name" value="UPF0193"/>
</dbReference>
<dbReference type="PANTHER" id="PTHR28348:SF1">
    <property type="entry name" value="UPF0193 PROTEIN EVG1"/>
    <property type="match status" value="1"/>
</dbReference>
<dbReference type="Proteomes" id="UP001307889">
    <property type="component" value="Chromosome 9"/>
</dbReference>
<name>A0ABN7B5K7_9HEMI</name>
<organism evidence="2 3">
    <name type="scientific">Nesidiocoris tenuis</name>
    <dbReference type="NCBI Taxonomy" id="355587"/>
    <lineage>
        <taxon>Eukaryota</taxon>
        <taxon>Metazoa</taxon>
        <taxon>Ecdysozoa</taxon>
        <taxon>Arthropoda</taxon>
        <taxon>Hexapoda</taxon>
        <taxon>Insecta</taxon>
        <taxon>Pterygota</taxon>
        <taxon>Neoptera</taxon>
        <taxon>Paraneoptera</taxon>
        <taxon>Hemiptera</taxon>
        <taxon>Heteroptera</taxon>
        <taxon>Panheteroptera</taxon>
        <taxon>Cimicomorpha</taxon>
        <taxon>Miridae</taxon>
        <taxon>Dicyphina</taxon>
        <taxon>Nesidiocoris</taxon>
    </lineage>
</organism>
<dbReference type="Pfam" id="PF05250">
    <property type="entry name" value="UPF0193"/>
    <property type="match status" value="1"/>
</dbReference>
<gene>
    <name evidence="2" type="ORF">NTJ_11275</name>
</gene>
<protein>
    <submittedName>
        <fullName evidence="2">Uncharacterized protein</fullName>
    </submittedName>
</protein>
<accession>A0ABN7B5K7</accession>
<keyword evidence="3" id="KW-1185">Reference proteome</keyword>
<dbReference type="EMBL" id="AP028917">
    <property type="protein sequence ID" value="BES98460.1"/>
    <property type="molecule type" value="Genomic_DNA"/>
</dbReference>
<sequence length="229" mass="26596">MDRKNSGVARGGLFHTMKVEYDPDTHRFLKELIKESKLSIFHRRMINDSIKNGDPLPLPKPNLAEPKPRSANDARKKMASIPIRRKKEQIERSGAYDRDTFTIHSRAVDYDEEKRRLQELMAFGKTLKGNKAMRLSAPGRRSSYNTLDSREKTENDVKKILDEINNREQFLAEMKALGRGKPYESMIRQEIAAKIRHLEKMDDELRTSLRKEYAQIQEAKAAVKATFQH</sequence>
<dbReference type="PANTHER" id="PTHR28348">
    <property type="entry name" value="UPF0193 PROTEIN EVG1"/>
    <property type="match status" value="1"/>
</dbReference>
<reference evidence="2 3" key="1">
    <citation type="submission" date="2023-09" db="EMBL/GenBank/DDBJ databases">
        <title>Nesidiocoris tenuis whole genome shotgun sequence.</title>
        <authorList>
            <person name="Shibata T."/>
            <person name="Shimoda M."/>
            <person name="Kobayashi T."/>
            <person name="Uehara T."/>
        </authorList>
    </citation>
    <scope>NUCLEOTIDE SEQUENCE [LARGE SCALE GENOMIC DNA]</scope>
    <source>
        <strain evidence="2 3">Japan</strain>
    </source>
</reference>
<evidence type="ECO:0000313" key="2">
    <source>
        <dbReference type="EMBL" id="BES98460.1"/>
    </source>
</evidence>
<proteinExistence type="predicted"/>
<evidence type="ECO:0000313" key="3">
    <source>
        <dbReference type="Proteomes" id="UP001307889"/>
    </source>
</evidence>
<feature type="compositionally biased region" description="Basic and acidic residues" evidence="1">
    <location>
        <begin position="66"/>
        <end position="76"/>
    </location>
</feature>